<sequence length="113" mass="13115">MIALICAVILGFTSAYLWNKAPYLWVLFFVVGGFYLFTHKREVWVGGRWKEMMNFKDRLARDTTVPPSAIKAIQERYALNQEAKLDETEPPRMREIAKRLIFIDGYLAGKGQK</sequence>
<gene>
    <name evidence="2" type="ORF">LCGC14_2240380</name>
</gene>
<dbReference type="EMBL" id="LAZR01030328">
    <property type="protein sequence ID" value="KKL56942.1"/>
    <property type="molecule type" value="Genomic_DNA"/>
</dbReference>
<proteinExistence type="predicted"/>
<organism evidence="2">
    <name type="scientific">marine sediment metagenome</name>
    <dbReference type="NCBI Taxonomy" id="412755"/>
    <lineage>
        <taxon>unclassified sequences</taxon>
        <taxon>metagenomes</taxon>
        <taxon>ecological metagenomes</taxon>
    </lineage>
</organism>
<comment type="caution">
    <text evidence="2">The sequence shown here is derived from an EMBL/GenBank/DDBJ whole genome shotgun (WGS) entry which is preliminary data.</text>
</comment>
<keyword evidence="1" id="KW-1133">Transmembrane helix</keyword>
<evidence type="ECO:0000256" key="1">
    <source>
        <dbReference type="SAM" id="Phobius"/>
    </source>
</evidence>
<evidence type="ECO:0000313" key="2">
    <source>
        <dbReference type="EMBL" id="KKL56942.1"/>
    </source>
</evidence>
<keyword evidence="1" id="KW-0812">Transmembrane</keyword>
<name>A0A0F9G0N2_9ZZZZ</name>
<reference evidence="2" key="1">
    <citation type="journal article" date="2015" name="Nature">
        <title>Complex archaea that bridge the gap between prokaryotes and eukaryotes.</title>
        <authorList>
            <person name="Spang A."/>
            <person name="Saw J.H."/>
            <person name="Jorgensen S.L."/>
            <person name="Zaremba-Niedzwiedzka K."/>
            <person name="Martijn J."/>
            <person name="Lind A.E."/>
            <person name="van Eijk R."/>
            <person name="Schleper C."/>
            <person name="Guy L."/>
            <person name="Ettema T.J."/>
        </authorList>
    </citation>
    <scope>NUCLEOTIDE SEQUENCE</scope>
</reference>
<accession>A0A0F9G0N2</accession>
<dbReference type="AlphaFoldDB" id="A0A0F9G0N2"/>
<keyword evidence="1" id="KW-0472">Membrane</keyword>
<feature type="transmembrane region" description="Helical" evidence="1">
    <location>
        <begin position="25"/>
        <end position="43"/>
    </location>
</feature>
<protein>
    <submittedName>
        <fullName evidence="2">Uncharacterized protein</fullName>
    </submittedName>
</protein>